<name>A0AA41TZW1_9ACTN</name>
<dbReference type="Gene3D" id="3.30.565.10">
    <property type="entry name" value="Histidine kinase-like ATPase, C-terminal domain"/>
    <property type="match status" value="1"/>
</dbReference>
<dbReference type="Proteomes" id="UP001165378">
    <property type="component" value="Unassembled WGS sequence"/>
</dbReference>
<dbReference type="EMBL" id="JAKFHA010000005">
    <property type="protein sequence ID" value="MCF2527926.1"/>
    <property type="molecule type" value="Genomic_DNA"/>
</dbReference>
<dbReference type="SUPFAM" id="SSF55874">
    <property type="entry name" value="ATPase domain of HSP90 chaperone/DNA topoisomerase II/histidine kinase"/>
    <property type="match status" value="1"/>
</dbReference>
<evidence type="ECO:0000313" key="4">
    <source>
        <dbReference type="Proteomes" id="UP001165378"/>
    </source>
</evidence>
<keyword evidence="3" id="KW-0067">ATP-binding</keyword>
<sequence>MPVAGAAHPAGPWAVPVPLDAHLVLRTHGAVSRTVRRFAATVLEAWQHADLIDDTEVIVSELVGNVLRHTDSSHLAVSLRVQPEGTARGTLLGSVADCSPKLPGMRTADEGEEDGRGLSIVDRLAKEWGARGTGCGKEVWFRLAAGPVMT</sequence>
<accession>A0AA41TZW1</accession>
<dbReference type="InterPro" id="IPR036890">
    <property type="entry name" value="HATPase_C_sf"/>
</dbReference>
<evidence type="ECO:0000313" key="3">
    <source>
        <dbReference type="EMBL" id="MCF2527926.1"/>
    </source>
</evidence>
<keyword evidence="3" id="KW-0547">Nucleotide-binding</keyword>
<protein>
    <submittedName>
        <fullName evidence="3">ATP-binding protein</fullName>
    </submittedName>
</protein>
<keyword evidence="1" id="KW-0808">Transferase</keyword>
<dbReference type="InterPro" id="IPR050267">
    <property type="entry name" value="Anti-sigma-factor_SerPK"/>
</dbReference>
<comment type="caution">
    <text evidence="3">The sequence shown here is derived from an EMBL/GenBank/DDBJ whole genome shotgun (WGS) entry which is preliminary data.</text>
</comment>
<dbReference type="PANTHER" id="PTHR35526:SF3">
    <property type="entry name" value="ANTI-SIGMA-F FACTOR RSBW"/>
    <property type="match status" value="1"/>
</dbReference>
<dbReference type="CDD" id="cd16936">
    <property type="entry name" value="HATPase_RsbW-like"/>
    <property type="match status" value="1"/>
</dbReference>
<evidence type="ECO:0000259" key="2">
    <source>
        <dbReference type="Pfam" id="PF13581"/>
    </source>
</evidence>
<reference evidence="3" key="1">
    <citation type="submission" date="2022-01" db="EMBL/GenBank/DDBJ databases">
        <title>Genome-Based Taxonomic Classification of the Phylum Actinobacteria.</title>
        <authorList>
            <person name="Gao Y."/>
        </authorList>
    </citation>
    <scope>NUCLEOTIDE SEQUENCE</scope>
    <source>
        <strain evidence="3">KLBMP 8922</strain>
    </source>
</reference>
<proteinExistence type="predicted"/>
<dbReference type="Pfam" id="PF13581">
    <property type="entry name" value="HATPase_c_2"/>
    <property type="match status" value="1"/>
</dbReference>
<keyword evidence="1" id="KW-0723">Serine/threonine-protein kinase</keyword>
<dbReference type="InterPro" id="IPR003594">
    <property type="entry name" value="HATPase_dom"/>
</dbReference>
<feature type="domain" description="Histidine kinase/HSP90-like ATPase" evidence="2">
    <location>
        <begin position="33"/>
        <end position="142"/>
    </location>
</feature>
<dbReference type="RefSeq" id="WP_235052095.1">
    <property type="nucleotide sequence ID" value="NZ_JAKFHA010000005.1"/>
</dbReference>
<evidence type="ECO:0000256" key="1">
    <source>
        <dbReference type="ARBA" id="ARBA00022527"/>
    </source>
</evidence>
<gene>
    <name evidence="3" type="ORF">LZ495_11945</name>
</gene>
<organism evidence="3 4">
    <name type="scientific">Yinghuangia soli</name>
    <dbReference type="NCBI Taxonomy" id="2908204"/>
    <lineage>
        <taxon>Bacteria</taxon>
        <taxon>Bacillati</taxon>
        <taxon>Actinomycetota</taxon>
        <taxon>Actinomycetes</taxon>
        <taxon>Kitasatosporales</taxon>
        <taxon>Streptomycetaceae</taxon>
        <taxon>Yinghuangia</taxon>
    </lineage>
</organism>
<dbReference type="GO" id="GO:0005524">
    <property type="term" value="F:ATP binding"/>
    <property type="evidence" value="ECO:0007669"/>
    <property type="project" value="UniProtKB-KW"/>
</dbReference>
<dbReference type="GO" id="GO:0004674">
    <property type="term" value="F:protein serine/threonine kinase activity"/>
    <property type="evidence" value="ECO:0007669"/>
    <property type="project" value="UniProtKB-KW"/>
</dbReference>
<keyword evidence="4" id="KW-1185">Reference proteome</keyword>
<keyword evidence="1" id="KW-0418">Kinase</keyword>
<dbReference type="AlphaFoldDB" id="A0AA41TZW1"/>
<dbReference type="PANTHER" id="PTHR35526">
    <property type="entry name" value="ANTI-SIGMA-F FACTOR RSBW-RELATED"/>
    <property type="match status" value="1"/>
</dbReference>